<evidence type="ECO:0000259" key="3">
    <source>
        <dbReference type="SMART" id="SM00451"/>
    </source>
</evidence>
<dbReference type="SMART" id="SM00355">
    <property type="entry name" value="ZnF_C2H2"/>
    <property type="match status" value="3"/>
</dbReference>
<dbReference type="InterPro" id="IPR013087">
    <property type="entry name" value="Znf_C2H2_type"/>
</dbReference>
<feature type="domain" description="C2H2-type" evidence="2">
    <location>
        <begin position="438"/>
        <end position="462"/>
    </location>
</feature>
<feature type="compositionally biased region" description="Acidic residues" evidence="1">
    <location>
        <begin position="854"/>
        <end position="868"/>
    </location>
</feature>
<feature type="compositionally biased region" description="Low complexity" evidence="1">
    <location>
        <begin position="964"/>
        <end position="974"/>
    </location>
</feature>
<dbReference type="InterPro" id="IPR026811">
    <property type="entry name" value="CIZ1"/>
</dbReference>
<evidence type="ECO:0000259" key="2">
    <source>
        <dbReference type="SMART" id="SM00355"/>
    </source>
</evidence>
<dbReference type="GO" id="GO:0008270">
    <property type="term" value="F:zinc ion binding"/>
    <property type="evidence" value="ECO:0007669"/>
    <property type="project" value="InterPro"/>
</dbReference>
<dbReference type="OrthoDB" id="6378952at2759"/>
<feature type="domain" description="C2H2-type" evidence="2">
    <location>
        <begin position="549"/>
        <end position="573"/>
    </location>
</feature>
<dbReference type="OMA" id="RAHCKGK"/>
<protein>
    <submittedName>
        <fullName evidence="4">Zinc finger protein on ecdysone puffs</fullName>
    </submittedName>
</protein>
<dbReference type="GO" id="GO:0005634">
    <property type="term" value="C:nucleus"/>
    <property type="evidence" value="ECO:0007669"/>
    <property type="project" value="TreeGrafter"/>
</dbReference>
<dbReference type="Proteomes" id="UP000198287">
    <property type="component" value="Unassembled WGS sequence"/>
</dbReference>
<keyword evidence="5" id="KW-1185">Reference proteome</keyword>
<dbReference type="AlphaFoldDB" id="A0A226E330"/>
<comment type="caution">
    <text evidence="4">The sequence shown here is derived from an EMBL/GenBank/DDBJ whole genome shotgun (WGS) entry which is preliminary data.</text>
</comment>
<feature type="compositionally biased region" description="Basic and acidic residues" evidence="1">
    <location>
        <begin position="806"/>
        <end position="828"/>
    </location>
</feature>
<dbReference type="SMART" id="SM00451">
    <property type="entry name" value="ZnF_U1"/>
    <property type="match status" value="3"/>
</dbReference>
<dbReference type="PANTHER" id="PTHR15491">
    <property type="match status" value="1"/>
</dbReference>
<feature type="domain" description="U1-type" evidence="3">
    <location>
        <begin position="435"/>
        <end position="469"/>
    </location>
</feature>
<dbReference type="GO" id="GO:0003676">
    <property type="term" value="F:nucleic acid binding"/>
    <property type="evidence" value="ECO:0007669"/>
    <property type="project" value="InterPro"/>
</dbReference>
<feature type="compositionally biased region" description="Basic and acidic residues" evidence="1">
    <location>
        <begin position="68"/>
        <end position="84"/>
    </location>
</feature>
<dbReference type="InterPro" id="IPR036236">
    <property type="entry name" value="Znf_C2H2_sf"/>
</dbReference>
<feature type="compositionally biased region" description="Basic and acidic residues" evidence="1">
    <location>
        <begin position="766"/>
        <end position="779"/>
    </location>
</feature>
<feature type="compositionally biased region" description="Basic and acidic residues" evidence="1">
    <location>
        <begin position="787"/>
        <end position="799"/>
    </location>
</feature>
<dbReference type="PANTHER" id="PTHR15491:SF9">
    <property type="entry name" value="CIP1-INTERACTING ZINC FINGER PROTEIN"/>
    <property type="match status" value="1"/>
</dbReference>
<feature type="domain" description="U1-type" evidence="3">
    <location>
        <begin position="550"/>
        <end position="580"/>
    </location>
</feature>
<feature type="compositionally biased region" description="Gly residues" evidence="1">
    <location>
        <begin position="91"/>
        <end position="100"/>
    </location>
</feature>
<sequence length="980" mass="107361">MSRRPFDASFSRRPGGNSVGGGAGLMGDYHARGGGGGYHHGGEDEVDFGVSRGSSGGRGPSLSSQFDRVPRDGARAKLQSRFDDGGDDGGGDAGGNGGGWRYRTPSPQRFRGEQDRGGDRAGGRGPSWSTRGSIDYMDGGRDYGGSSGGGGSIFDTMGSGFQQKQQIPQLFQQQQQPTGILRNSNDGVVLLQPAGGLMGLNTAGANPFGGLGVLGTGPVMLGNLPMAFGQQHQLLQQQQQLSNPFGAGIGGGGSSIYGAQTQQRFDHSRNLITASSNDGGRLRRDFNRNGGVGRRSDDRNNRSDSASSRNNDPQRKRNLVLRDPHPDEAGSNKRPRISMGNNNNNKKPGQVKRVDIGKKPANVGSSHRPVKKESNKEEEAEIIVKVEIEEEEDVVGEDGVITKVKVKKIVEKKVVKDKTEEKEKKTETEYDSIPGCVLVCKVCQKVMHDGQSFESHLSGRAHQLLMKMLEERFMKRVELLMNESKCAEDEIGIEMDRQRRAGAGKGAGGGRVEKHSGNYCKMCDCNYSQNWGQHKVSLGHRVLKEFLHPTCQFCKAHFMHRKDWVTHLVSPAHFKKIQELKAEQGSTPSLEAAESHFQDELFSIHIELNMEERVTNAITIQSRDGKEPLTEEMKEILKNDRGEIVLPDGEIPLPKEYSNELMVGADAVVAVNGNRCRVCRVYIPEDKSVDSHCSSREHFNQYVSFLKRVNRHREHREREKKEAEEKAKKDEERKIEREKRKAEEKAKQEALQKEKAEGVVANGETTKTEDGIESDKIMEVDDAAAGVKKESDENAKLPAEDGDVVTDQKGEEEQAEVDHGEEDNLHAEDAEDDEDDVEEVVEGEDAFLGTGDDGTTEVDYEGGEEFDTSGEFPTIVGVTGGVEVPMDQHDVEDVPDDDDVVIEGEESSDSVQEIEPVIVVPTSKTPAIGARRGRRGAVRGTPATTPALKNVLPKVDTNMRGRSRPTATRGVPRTPVRRGR</sequence>
<feature type="domain" description="C2H2-type" evidence="2">
    <location>
        <begin position="674"/>
        <end position="698"/>
    </location>
</feature>
<feature type="region of interest" description="Disordered" evidence="1">
    <location>
        <begin position="1"/>
        <end position="137"/>
    </location>
</feature>
<feature type="region of interest" description="Disordered" evidence="1">
    <location>
        <begin position="922"/>
        <end position="980"/>
    </location>
</feature>
<gene>
    <name evidence="4" type="ORF">Fcan01_14576</name>
</gene>
<feature type="region of interest" description="Disordered" evidence="1">
    <location>
        <begin position="272"/>
        <end position="376"/>
    </location>
</feature>
<feature type="region of interest" description="Disordered" evidence="1">
    <location>
        <begin position="711"/>
        <end position="877"/>
    </location>
</feature>
<dbReference type="EMBL" id="LNIX01000008">
    <property type="protein sequence ID" value="OXA51321.1"/>
    <property type="molecule type" value="Genomic_DNA"/>
</dbReference>
<name>A0A226E330_FOLCA</name>
<evidence type="ECO:0000313" key="5">
    <source>
        <dbReference type="Proteomes" id="UP000198287"/>
    </source>
</evidence>
<organism evidence="4 5">
    <name type="scientific">Folsomia candida</name>
    <name type="common">Springtail</name>
    <dbReference type="NCBI Taxonomy" id="158441"/>
    <lineage>
        <taxon>Eukaryota</taxon>
        <taxon>Metazoa</taxon>
        <taxon>Ecdysozoa</taxon>
        <taxon>Arthropoda</taxon>
        <taxon>Hexapoda</taxon>
        <taxon>Collembola</taxon>
        <taxon>Entomobryomorpha</taxon>
        <taxon>Isotomoidea</taxon>
        <taxon>Isotomidae</taxon>
        <taxon>Proisotominae</taxon>
        <taxon>Folsomia</taxon>
    </lineage>
</organism>
<dbReference type="STRING" id="158441.A0A226E330"/>
<proteinExistence type="predicted"/>
<feature type="compositionally biased region" description="Basic and acidic residues" evidence="1">
    <location>
        <begin position="716"/>
        <end position="757"/>
    </location>
</feature>
<feature type="domain" description="U1-type" evidence="3">
    <location>
        <begin position="671"/>
        <end position="705"/>
    </location>
</feature>
<dbReference type="InterPro" id="IPR003604">
    <property type="entry name" value="Matrin/U1-like-C_Znf_C2H2"/>
</dbReference>
<dbReference type="SUPFAM" id="SSF57667">
    <property type="entry name" value="beta-beta-alpha zinc fingers"/>
    <property type="match status" value="1"/>
</dbReference>
<feature type="compositionally biased region" description="Basic and acidic residues" evidence="1">
    <location>
        <begin position="312"/>
        <end position="331"/>
    </location>
</feature>
<feature type="compositionally biased region" description="Basic and acidic residues" evidence="1">
    <location>
        <begin position="110"/>
        <end position="122"/>
    </location>
</feature>
<evidence type="ECO:0000313" key="4">
    <source>
        <dbReference type="EMBL" id="OXA51321.1"/>
    </source>
</evidence>
<feature type="compositionally biased region" description="Acidic residues" evidence="1">
    <location>
        <begin position="829"/>
        <end position="845"/>
    </location>
</feature>
<accession>A0A226E330</accession>
<evidence type="ECO:0000256" key="1">
    <source>
        <dbReference type="SAM" id="MobiDB-lite"/>
    </source>
</evidence>
<reference evidence="4 5" key="1">
    <citation type="submission" date="2015-12" db="EMBL/GenBank/DDBJ databases">
        <title>The genome of Folsomia candida.</title>
        <authorList>
            <person name="Faddeeva A."/>
            <person name="Derks M.F."/>
            <person name="Anvar Y."/>
            <person name="Smit S."/>
            <person name="Van Straalen N."/>
            <person name="Roelofs D."/>
        </authorList>
    </citation>
    <scope>NUCLEOTIDE SEQUENCE [LARGE SCALE GENOMIC DNA]</scope>
    <source>
        <strain evidence="4 5">VU population</strain>
        <tissue evidence="4">Whole body</tissue>
    </source>
</reference>